<feature type="chain" id="PRO_5040886278" description="Cytochrome c domain-containing protein" evidence="1">
    <location>
        <begin position="24"/>
        <end position="133"/>
    </location>
</feature>
<gene>
    <name evidence="2" type="ORF">OLX77_08785</name>
</gene>
<dbReference type="InterPro" id="IPR036909">
    <property type="entry name" value="Cyt_c-like_dom_sf"/>
</dbReference>
<dbReference type="EMBL" id="JAPHEH010000001">
    <property type="protein sequence ID" value="MDG4476249.1"/>
    <property type="molecule type" value="Genomic_DNA"/>
</dbReference>
<sequence length="133" mass="14862">MNRFALSLAALLLVPAFVNQAHGAPKTRYDATTKTCRVLSDGPLEWESRPWGEGGKLFANNCKSCHTRNNDKGAPFLWAESKSSAGWNRVFETRSAKCAKQGAWDSITLEQQLKLNDYLYRWASNSLDTTDSC</sequence>
<dbReference type="GO" id="GO:0020037">
    <property type="term" value="F:heme binding"/>
    <property type="evidence" value="ECO:0007669"/>
    <property type="project" value="InterPro"/>
</dbReference>
<reference evidence="2" key="1">
    <citation type="journal article" date="2022" name="bioRxiv">
        <title>Thiovibrio frasassiensisgen. nov., sp. nov., an autotrophic, elemental sulfur disproportionating bacterium isolated from sulfidic karst sediment, and proposal of Thiovibrionaceae fam. nov.</title>
        <authorList>
            <person name="Aronson H."/>
            <person name="Thomas C."/>
            <person name="Bhattacharyya M."/>
            <person name="Eckstein S."/>
            <person name="Jensen S."/>
            <person name="Barco R."/>
            <person name="Macalady J."/>
            <person name="Amend J."/>
        </authorList>
    </citation>
    <scope>NUCLEOTIDE SEQUENCE</scope>
    <source>
        <strain evidence="2">RS19-109</strain>
    </source>
</reference>
<keyword evidence="1" id="KW-0732">Signal</keyword>
<name>A0A9X4MEU9_9BACT</name>
<keyword evidence="3" id="KW-1185">Reference proteome</keyword>
<dbReference type="RefSeq" id="WP_307633219.1">
    <property type="nucleotide sequence ID" value="NZ_JAPHEH010000001.1"/>
</dbReference>
<evidence type="ECO:0000313" key="2">
    <source>
        <dbReference type="EMBL" id="MDG4476249.1"/>
    </source>
</evidence>
<evidence type="ECO:0008006" key="4">
    <source>
        <dbReference type="Google" id="ProtNLM"/>
    </source>
</evidence>
<dbReference type="GO" id="GO:0009055">
    <property type="term" value="F:electron transfer activity"/>
    <property type="evidence" value="ECO:0007669"/>
    <property type="project" value="InterPro"/>
</dbReference>
<accession>A0A9X4MEU9</accession>
<protein>
    <recommendedName>
        <fullName evidence="4">Cytochrome c domain-containing protein</fullName>
    </recommendedName>
</protein>
<evidence type="ECO:0000256" key="1">
    <source>
        <dbReference type="SAM" id="SignalP"/>
    </source>
</evidence>
<evidence type="ECO:0000313" key="3">
    <source>
        <dbReference type="Proteomes" id="UP001154240"/>
    </source>
</evidence>
<dbReference type="AlphaFoldDB" id="A0A9X4MEU9"/>
<organism evidence="2 3">
    <name type="scientific">Thiovibrio frasassiensis</name>
    <dbReference type="NCBI Taxonomy" id="2984131"/>
    <lineage>
        <taxon>Bacteria</taxon>
        <taxon>Pseudomonadati</taxon>
        <taxon>Thermodesulfobacteriota</taxon>
        <taxon>Desulfobulbia</taxon>
        <taxon>Desulfobulbales</taxon>
        <taxon>Thiovibrionaceae</taxon>
        <taxon>Thiovibrio</taxon>
    </lineage>
</organism>
<dbReference type="SUPFAM" id="SSF46626">
    <property type="entry name" value="Cytochrome c"/>
    <property type="match status" value="1"/>
</dbReference>
<feature type="signal peptide" evidence="1">
    <location>
        <begin position="1"/>
        <end position="23"/>
    </location>
</feature>
<reference evidence="2" key="2">
    <citation type="submission" date="2022-10" db="EMBL/GenBank/DDBJ databases">
        <authorList>
            <person name="Aronson H.S."/>
        </authorList>
    </citation>
    <scope>NUCLEOTIDE SEQUENCE</scope>
    <source>
        <strain evidence="2">RS19-109</strain>
    </source>
</reference>
<dbReference type="Proteomes" id="UP001154240">
    <property type="component" value="Unassembled WGS sequence"/>
</dbReference>
<comment type="caution">
    <text evidence="2">The sequence shown here is derived from an EMBL/GenBank/DDBJ whole genome shotgun (WGS) entry which is preliminary data.</text>
</comment>
<dbReference type="Gene3D" id="1.10.760.10">
    <property type="entry name" value="Cytochrome c-like domain"/>
    <property type="match status" value="1"/>
</dbReference>
<dbReference type="GO" id="GO:0046872">
    <property type="term" value="F:metal ion binding"/>
    <property type="evidence" value="ECO:0007669"/>
    <property type="project" value="UniProtKB-KW"/>
</dbReference>
<proteinExistence type="predicted"/>